<dbReference type="Pfam" id="PF11306">
    <property type="entry name" value="DUF3108"/>
    <property type="match status" value="1"/>
</dbReference>
<sequence>MHRELTSTNSIQERDTTNKSRCAMPYWLGALSLSICSLVQASDTNMPTHEQLNRPFAAPPSARLQFDVKGKVSGFGYSASAKLDWLNSTNSYQVEQSIKAPIIGTRSQRSQGSIDSHYLQPHAFEDSSRSKRNLRFTPSKGTVTIPATQIEQSIPEGAQDRLSVFFQLSGVLAGNPDLRATGKQIPIWTVASNKQEAWVFEVENLSTISLPAGQIPAIKLKRLPRKPDDQAAEIWLSPAIGYLPVRIHFEDDRDAVDLQMSSYTLPDRTKP</sequence>
<feature type="chain" id="PRO_5020568924" evidence="1">
    <location>
        <begin position="42"/>
        <end position="271"/>
    </location>
</feature>
<evidence type="ECO:0000313" key="2">
    <source>
        <dbReference type="EMBL" id="THT99650.1"/>
    </source>
</evidence>
<accession>A0A4S8EZA8</accession>
<evidence type="ECO:0000256" key="1">
    <source>
        <dbReference type="SAM" id="SignalP"/>
    </source>
</evidence>
<organism evidence="2 3">
    <name type="scientific">Lampropedia puyangensis</name>
    <dbReference type="NCBI Taxonomy" id="1330072"/>
    <lineage>
        <taxon>Bacteria</taxon>
        <taxon>Pseudomonadati</taxon>
        <taxon>Pseudomonadota</taxon>
        <taxon>Betaproteobacteria</taxon>
        <taxon>Burkholderiales</taxon>
        <taxon>Comamonadaceae</taxon>
        <taxon>Lampropedia</taxon>
    </lineage>
</organism>
<gene>
    <name evidence="2" type="ORF">E9531_11915</name>
</gene>
<dbReference type="OrthoDB" id="8526020at2"/>
<dbReference type="RefSeq" id="WP_136573989.1">
    <property type="nucleotide sequence ID" value="NZ_STFG01000013.1"/>
</dbReference>
<comment type="caution">
    <text evidence="2">The sequence shown here is derived from an EMBL/GenBank/DDBJ whole genome shotgun (WGS) entry which is preliminary data.</text>
</comment>
<dbReference type="InterPro" id="IPR021457">
    <property type="entry name" value="DUF3108"/>
</dbReference>
<dbReference type="AlphaFoldDB" id="A0A4S8EZA8"/>
<proteinExistence type="predicted"/>
<evidence type="ECO:0000313" key="3">
    <source>
        <dbReference type="Proteomes" id="UP000308917"/>
    </source>
</evidence>
<dbReference type="Proteomes" id="UP000308917">
    <property type="component" value="Unassembled WGS sequence"/>
</dbReference>
<reference evidence="2 3" key="1">
    <citation type="journal article" date="2015" name="Antonie Van Leeuwenhoek">
        <title>Lampropedia puyangensis sp. nov., isolated from symptomatic bark of Populus ? euramericana canker and emended description of Lampropedia hyalina (Ehrenberg 1832) Lee et al. 2004.</title>
        <authorList>
            <person name="Li Y."/>
            <person name="Wang T."/>
            <person name="Piao C.G."/>
            <person name="Wang L.F."/>
            <person name="Tian G.Z."/>
            <person name="Zhu T.H."/>
            <person name="Guo M.W."/>
        </authorList>
    </citation>
    <scope>NUCLEOTIDE SEQUENCE [LARGE SCALE GENOMIC DNA]</scope>
    <source>
        <strain evidence="2 3">2-bin</strain>
    </source>
</reference>
<name>A0A4S8EZA8_9BURK</name>
<feature type="signal peptide" evidence="1">
    <location>
        <begin position="1"/>
        <end position="41"/>
    </location>
</feature>
<keyword evidence="3" id="KW-1185">Reference proteome</keyword>
<dbReference type="EMBL" id="STFG01000013">
    <property type="protein sequence ID" value="THT99650.1"/>
    <property type="molecule type" value="Genomic_DNA"/>
</dbReference>
<protein>
    <submittedName>
        <fullName evidence="2">DUF3108 domain-containing protein</fullName>
    </submittedName>
</protein>
<keyword evidence="1" id="KW-0732">Signal</keyword>